<dbReference type="InterPro" id="IPR029787">
    <property type="entry name" value="Nucleotide_cyclase"/>
</dbReference>
<dbReference type="InterPro" id="IPR052163">
    <property type="entry name" value="DGC-Regulatory_Protein"/>
</dbReference>
<keyword evidence="6" id="KW-1185">Reference proteome</keyword>
<dbReference type="FunFam" id="3.30.70.270:FF:000001">
    <property type="entry name" value="Diguanylate cyclase domain protein"/>
    <property type="match status" value="1"/>
</dbReference>
<dbReference type="GO" id="GO:0005886">
    <property type="term" value="C:plasma membrane"/>
    <property type="evidence" value="ECO:0007669"/>
    <property type="project" value="UniProtKB-SubCell"/>
</dbReference>
<reference evidence="5 6" key="1">
    <citation type="submission" date="2016-10" db="EMBL/GenBank/DDBJ databases">
        <authorList>
            <person name="Varghese N."/>
            <person name="Submissions S."/>
        </authorList>
    </citation>
    <scope>NUCLEOTIDE SEQUENCE [LARGE SCALE GENOMIC DNA]</scope>
    <source>
        <strain evidence="5 6">CECT 8317</strain>
    </source>
</reference>
<feature type="domain" description="PAS" evidence="3">
    <location>
        <begin position="11"/>
        <end position="75"/>
    </location>
</feature>
<dbReference type="EMBL" id="FNVE01000001">
    <property type="protein sequence ID" value="SEF72595.1"/>
    <property type="molecule type" value="Genomic_DNA"/>
</dbReference>
<name>A0AAQ1JP06_9GAMM</name>
<organism evidence="5 6">
    <name type="scientific">Halopseudomonas aestusnigri</name>
    <dbReference type="NCBI Taxonomy" id="857252"/>
    <lineage>
        <taxon>Bacteria</taxon>
        <taxon>Pseudomonadati</taxon>
        <taxon>Pseudomonadota</taxon>
        <taxon>Gammaproteobacteria</taxon>
        <taxon>Pseudomonadales</taxon>
        <taxon>Pseudomonadaceae</taxon>
        <taxon>Halopseudomonas</taxon>
    </lineage>
</organism>
<dbReference type="SUPFAM" id="SSF55073">
    <property type="entry name" value="Nucleotide cyclase"/>
    <property type="match status" value="1"/>
</dbReference>
<dbReference type="SMART" id="SM00065">
    <property type="entry name" value="GAF"/>
    <property type="match status" value="1"/>
</dbReference>
<dbReference type="GO" id="GO:0003824">
    <property type="term" value="F:catalytic activity"/>
    <property type="evidence" value="ECO:0007669"/>
    <property type="project" value="UniProtKB-ARBA"/>
</dbReference>
<dbReference type="AlphaFoldDB" id="A0AAQ1JP06"/>
<dbReference type="SUPFAM" id="SSF55785">
    <property type="entry name" value="PYP-like sensor domain (PAS domain)"/>
    <property type="match status" value="1"/>
</dbReference>
<evidence type="ECO:0000259" key="4">
    <source>
        <dbReference type="PROSITE" id="PS50887"/>
    </source>
</evidence>
<comment type="cofactor">
    <cofactor evidence="1">
        <name>Mg(2+)</name>
        <dbReference type="ChEBI" id="CHEBI:18420"/>
    </cofactor>
</comment>
<dbReference type="SUPFAM" id="SSF55781">
    <property type="entry name" value="GAF domain-like"/>
    <property type="match status" value="1"/>
</dbReference>
<dbReference type="InterPro" id="IPR000160">
    <property type="entry name" value="GGDEF_dom"/>
</dbReference>
<dbReference type="RefSeq" id="WP_088273853.1">
    <property type="nucleotide sequence ID" value="NZ_FNVE01000001.1"/>
</dbReference>
<dbReference type="NCBIfam" id="TIGR00254">
    <property type="entry name" value="GGDEF"/>
    <property type="match status" value="1"/>
</dbReference>
<evidence type="ECO:0000313" key="5">
    <source>
        <dbReference type="EMBL" id="SEF72595.1"/>
    </source>
</evidence>
<gene>
    <name evidence="5" type="ORF">SAMN05216586_101782</name>
</gene>
<dbReference type="Pfam" id="PF08447">
    <property type="entry name" value="PAS_3"/>
    <property type="match status" value="1"/>
</dbReference>
<dbReference type="InterPro" id="IPR043128">
    <property type="entry name" value="Rev_trsase/Diguanyl_cyclase"/>
</dbReference>
<dbReference type="PROSITE" id="PS50887">
    <property type="entry name" value="GGDEF"/>
    <property type="match status" value="1"/>
</dbReference>
<dbReference type="InterPro" id="IPR029016">
    <property type="entry name" value="GAF-like_dom_sf"/>
</dbReference>
<dbReference type="InterPro" id="IPR000014">
    <property type="entry name" value="PAS"/>
</dbReference>
<dbReference type="NCBIfam" id="TIGR00229">
    <property type="entry name" value="sensory_box"/>
    <property type="match status" value="1"/>
</dbReference>
<dbReference type="Pfam" id="PF13185">
    <property type="entry name" value="GAF_2"/>
    <property type="match status" value="1"/>
</dbReference>
<evidence type="ECO:0000313" key="6">
    <source>
        <dbReference type="Proteomes" id="UP000243518"/>
    </source>
</evidence>
<accession>A0AAQ1JP06</accession>
<dbReference type="Gene3D" id="3.30.450.40">
    <property type="match status" value="1"/>
</dbReference>
<dbReference type="PROSITE" id="PS50112">
    <property type="entry name" value="PAS"/>
    <property type="match status" value="1"/>
</dbReference>
<dbReference type="Proteomes" id="UP000243518">
    <property type="component" value="Unassembled WGS sequence"/>
</dbReference>
<dbReference type="InterPro" id="IPR013655">
    <property type="entry name" value="PAS_fold_3"/>
</dbReference>
<dbReference type="Pfam" id="PF00990">
    <property type="entry name" value="GGDEF"/>
    <property type="match status" value="1"/>
</dbReference>
<dbReference type="PANTHER" id="PTHR46663">
    <property type="entry name" value="DIGUANYLATE CYCLASE DGCT-RELATED"/>
    <property type="match status" value="1"/>
</dbReference>
<protein>
    <submittedName>
        <fullName evidence="5">PAS domain S-box-containing protein/diguanylate cyclase (GGDEF) domain-containing protein</fullName>
    </submittedName>
</protein>
<dbReference type="SMART" id="SM00091">
    <property type="entry name" value="PAS"/>
    <property type="match status" value="1"/>
</dbReference>
<evidence type="ECO:0000259" key="3">
    <source>
        <dbReference type="PROSITE" id="PS50112"/>
    </source>
</evidence>
<dbReference type="CDD" id="cd01949">
    <property type="entry name" value="GGDEF"/>
    <property type="match status" value="1"/>
</dbReference>
<dbReference type="Gene3D" id="3.30.70.270">
    <property type="match status" value="1"/>
</dbReference>
<evidence type="ECO:0000256" key="2">
    <source>
        <dbReference type="ARBA" id="ARBA00004533"/>
    </source>
</evidence>
<feature type="domain" description="GGDEF" evidence="4">
    <location>
        <begin position="306"/>
        <end position="439"/>
    </location>
</feature>
<sequence>MNPAPLIPHDKLLDLLLDVVCVVDKEGRFLSVSAASKRVFGYSPEELIGRTTFELMHPDDREATRQLARQITAGQPSGDHENRYIHKQGHIVHIMWSAQWFEAEQVRVGVARDITRRKQAEARQAAVYAVSAAVHSAETLPMLYQRMYDLINQHLPTRALTVALHDAEADQLSFPYHAGEDLPPPAQGPLAAHPSLARMMRPQHHDTPASAPDAPDNPLCVPLLNDTTPIGALIVHHQPANNGFDERDTSFLQFVASQLATAISRHQAHTRLSFLAQHDQLTRLPNRALLMDRLQTALQRAERNNGRLAVLYLDLDSFKQINDTYGHAVGDHLLQQVAHRLRQSVRESDSCGRLGGDEFAVVLDGIRQQQDAATVAEKILGNLSAPFLIEGHTLTCTPSVGIAVYPEHGDSERRLMHRADNAMYAAKRSGGAGYAFFLSDDAV</sequence>
<dbReference type="PANTHER" id="PTHR46663:SF3">
    <property type="entry name" value="SLL0267 PROTEIN"/>
    <property type="match status" value="1"/>
</dbReference>
<dbReference type="SMART" id="SM00267">
    <property type="entry name" value="GGDEF"/>
    <property type="match status" value="1"/>
</dbReference>
<dbReference type="CDD" id="cd00130">
    <property type="entry name" value="PAS"/>
    <property type="match status" value="1"/>
</dbReference>
<dbReference type="Gene3D" id="3.30.450.20">
    <property type="entry name" value="PAS domain"/>
    <property type="match status" value="1"/>
</dbReference>
<dbReference type="InterPro" id="IPR003018">
    <property type="entry name" value="GAF"/>
</dbReference>
<comment type="caution">
    <text evidence="5">The sequence shown here is derived from an EMBL/GenBank/DDBJ whole genome shotgun (WGS) entry which is preliminary data.</text>
</comment>
<evidence type="ECO:0000256" key="1">
    <source>
        <dbReference type="ARBA" id="ARBA00001946"/>
    </source>
</evidence>
<dbReference type="InterPro" id="IPR035965">
    <property type="entry name" value="PAS-like_dom_sf"/>
</dbReference>
<proteinExistence type="predicted"/>
<comment type="subcellular location">
    <subcellularLocation>
        <location evidence="2">Cell inner membrane</location>
    </subcellularLocation>
</comment>